<dbReference type="EMBL" id="JARULN010000013">
    <property type="protein sequence ID" value="MDG5754815.1"/>
    <property type="molecule type" value="Genomic_DNA"/>
</dbReference>
<keyword evidence="3" id="KW-1185">Reference proteome</keyword>
<comment type="caution">
    <text evidence="2">The sequence shown here is derived from an EMBL/GenBank/DDBJ whole genome shotgun (WGS) entry which is preliminary data.</text>
</comment>
<feature type="transmembrane region" description="Helical" evidence="1">
    <location>
        <begin position="20"/>
        <end position="42"/>
    </location>
</feature>
<proteinExistence type="predicted"/>
<keyword evidence="1" id="KW-1133">Transmembrane helix</keyword>
<dbReference type="RefSeq" id="WP_278018442.1">
    <property type="nucleotide sequence ID" value="NZ_JARRRY010000013.1"/>
</dbReference>
<evidence type="ECO:0008006" key="4">
    <source>
        <dbReference type="Google" id="ProtNLM"/>
    </source>
</evidence>
<keyword evidence="1" id="KW-0812">Transmembrane</keyword>
<keyword evidence="1" id="KW-0472">Membrane</keyword>
<accession>A0ABT6H633</accession>
<reference evidence="2 3" key="1">
    <citation type="submission" date="2023-04" db="EMBL/GenBank/DDBJ databases">
        <title>Ectobacillus antri isolated from activated sludge.</title>
        <authorList>
            <person name="Yan P."/>
            <person name="Liu X."/>
        </authorList>
    </citation>
    <scope>NUCLEOTIDE SEQUENCE [LARGE SCALE GENOMIC DNA]</scope>
    <source>
        <strain evidence="2 3">C18H</strain>
    </source>
</reference>
<evidence type="ECO:0000313" key="3">
    <source>
        <dbReference type="Proteomes" id="UP001218246"/>
    </source>
</evidence>
<organism evidence="2 3">
    <name type="scientific">Ectobacillus antri</name>
    <dbReference type="NCBI Taxonomy" id="2486280"/>
    <lineage>
        <taxon>Bacteria</taxon>
        <taxon>Bacillati</taxon>
        <taxon>Bacillota</taxon>
        <taxon>Bacilli</taxon>
        <taxon>Bacillales</taxon>
        <taxon>Bacillaceae</taxon>
        <taxon>Ectobacillus</taxon>
    </lineage>
</organism>
<evidence type="ECO:0000256" key="1">
    <source>
        <dbReference type="SAM" id="Phobius"/>
    </source>
</evidence>
<sequence length="132" mass="14881">MSLISVQLSNLLNLIAEKVGSFGLSIIIITLCLKIILAPLNVRQMKISKLMNAVNKEVSASLETRKLETQEEESKIRGEMEDSLLPDLNQHFMGQVAVKGIDLQFSIIILFVNLFIFMLLSWVSFTKREVTV</sequence>
<gene>
    <name evidence="2" type="ORF">P6P90_12670</name>
</gene>
<dbReference type="Proteomes" id="UP001218246">
    <property type="component" value="Unassembled WGS sequence"/>
</dbReference>
<evidence type="ECO:0000313" key="2">
    <source>
        <dbReference type="EMBL" id="MDG5754815.1"/>
    </source>
</evidence>
<name>A0ABT6H633_9BACI</name>
<feature type="transmembrane region" description="Helical" evidence="1">
    <location>
        <begin position="103"/>
        <end position="125"/>
    </location>
</feature>
<protein>
    <recommendedName>
        <fullName evidence="4">Membrane protein insertase YidC</fullName>
    </recommendedName>
</protein>